<feature type="transmembrane region" description="Helical" evidence="24">
    <location>
        <begin position="422"/>
        <end position="446"/>
    </location>
</feature>
<keyword evidence="14" id="KW-0832">Ubl conjugation</keyword>
<feature type="transmembrane region" description="Helical" evidence="24">
    <location>
        <begin position="326"/>
        <end position="348"/>
    </location>
</feature>
<dbReference type="SUPFAM" id="SSF103473">
    <property type="entry name" value="MFS general substrate transporter"/>
    <property type="match status" value="2"/>
</dbReference>
<feature type="domain" description="Major facilitator superfamily (MFS) profile" evidence="26">
    <location>
        <begin position="33"/>
        <end position="476"/>
    </location>
</feature>
<evidence type="ECO:0000256" key="18">
    <source>
        <dbReference type="ARBA" id="ARBA00023242"/>
    </source>
</evidence>
<feature type="compositionally biased region" description="Basic and acidic residues" evidence="23">
    <location>
        <begin position="1261"/>
        <end position="1300"/>
    </location>
</feature>
<dbReference type="InterPro" id="IPR005828">
    <property type="entry name" value="MFS_sugar_transport-like"/>
</dbReference>
<evidence type="ECO:0000256" key="5">
    <source>
        <dbReference type="ARBA" id="ARBA00004642"/>
    </source>
</evidence>
<keyword evidence="12 24" id="KW-0812">Transmembrane</keyword>
<dbReference type="InterPro" id="IPR034421">
    <property type="entry name" value="RBM19_RRM6"/>
</dbReference>
<feature type="transmembrane region" description="Helical" evidence="24">
    <location>
        <begin position="203"/>
        <end position="225"/>
    </location>
</feature>
<keyword evidence="8" id="KW-0217">Developmental protein</keyword>
<feature type="transmembrane region" description="Helical" evidence="24">
    <location>
        <begin position="290"/>
        <end position="311"/>
    </location>
</feature>
<feature type="transmembrane region" description="Helical" evidence="24">
    <location>
        <begin position="81"/>
        <end position="106"/>
    </location>
</feature>
<feature type="transmembrane region" description="Helical" evidence="24">
    <location>
        <begin position="902"/>
        <end position="929"/>
    </location>
</feature>
<evidence type="ECO:0000256" key="2">
    <source>
        <dbReference type="ARBA" id="ARBA00004286"/>
    </source>
</evidence>
<dbReference type="InterPro" id="IPR034420">
    <property type="entry name" value="RBM19_RRM4"/>
</dbReference>
<evidence type="ECO:0000256" key="7">
    <source>
        <dbReference type="ARBA" id="ARBA00022454"/>
    </source>
</evidence>
<feature type="transmembrane region" description="Helical" evidence="24">
    <location>
        <begin position="941"/>
        <end position="965"/>
    </location>
</feature>
<dbReference type="InterPro" id="IPR020846">
    <property type="entry name" value="MFS_dom"/>
</dbReference>
<dbReference type="Proteomes" id="UP000677803">
    <property type="component" value="Unassembled WGS sequence"/>
</dbReference>
<feature type="domain" description="RRM" evidence="25">
    <location>
        <begin position="1417"/>
        <end position="1495"/>
    </location>
</feature>
<dbReference type="InterPro" id="IPR035979">
    <property type="entry name" value="RBD_domain_sf"/>
</dbReference>
<dbReference type="GO" id="GO:0005694">
    <property type="term" value="C:chromosome"/>
    <property type="evidence" value="ECO:0007669"/>
    <property type="project" value="UniProtKB-SubCell"/>
</dbReference>
<feature type="domain" description="Major facilitator superfamily (MFS) profile" evidence="26">
    <location>
        <begin position="552"/>
        <end position="995"/>
    </location>
</feature>
<dbReference type="GO" id="GO:0005886">
    <property type="term" value="C:plasma membrane"/>
    <property type="evidence" value="ECO:0007669"/>
    <property type="project" value="TreeGrafter"/>
</dbReference>
<evidence type="ECO:0000256" key="16">
    <source>
        <dbReference type="ARBA" id="ARBA00022989"/>
    </source>
</evidence>
<evidence type="ECO:0000256" key="22">
    <source>
        <dbReference type="PROSITE-ProRule" id="PRU00176"/>
    </source>
</evidence>
<dbReference type="Pfam" id="PF00083">
    <property type="entry name" value="Sugar_tr"/>
    <property type="match status" value="2"/>
</dbReference>
<dbReference type="CDD" id="cd12318">
    <property type="entry name" value="RRM5_RBM19_like"/>
    <property type="match status" value="1"/>
</dbReference>
<dbReference type="InterPro" id="IPR045263">
    <property type="entry name" value="GLUT"/>
</dbReference>
<dbReference type="CDD" id="cd17432">
    <property type="entry name" value="MFS_GLUT_Class2"/>
    <property type="match status" value="2"/>
</dbReference>
<feature type="transmembrane region" description="Helical" evidence="24">
    <location>
        <begin position="600"/>
        <end position="621"/>
    </location>
</feature>
<protein>
    <recommendedName>
        <fullName evidence="20">Probable RNA-binding protein 19</fullName>
    </recommendedName>
    <alternativeName>
        <fullName evidence="21">RNA-binding motif protein 19</fullName>
    </alternativeName>
</protein>
<evidence type="ECO:0000256" key="8">
    <source>
        <dbReference type="ARBA" id="ARBA00022473"/>
    </source>
</evidence>
<dbReference type="SMART" id="SM00360">
    <property type="entry name" value="RRM"/>
    <property type="match status" value="6"/>
</dbReference>
<keyword evidence="9" id="KW-0963">Cytoplasm</keyword>
<dbReference type="InterPro" id="IPR005829">
    <property type="entry name" value="Sugar_transporter_CS"/>
</dbReference>
<feature type="transmembrane region" description="Helical" evidence="24">
    <location>
        <begin position="633"/>
        <end position="654"/>
    </location>
</feature>
<dbReference type="InterPro" id="IPR012677">
    <property type="entry name" value="Nucleotide-bd_a/b_plait_sf"/>
</dbReference>
<dbReference type="InterPro" id="IPR003663">
    <property type="entry name" value="Sugar/inositol_transpt"/>
</dbReference>
<dbReference type="FunFam" id="3.30.70.330:FF:000296">
    <property type="entry name" value="RNA binding motif protein 19"/>
    <property type="match status" value="1"/>
</dbReference>
<feature type="domain" description="RRM" evidence="25">
    <location>
        <begin position="1818"/>
        <end position="1898"/>
    </location>
</feature>
<keyword evidence="7" id="KW-0158">Chromosome</keyword>
<feature type="transmembrane region" description="Helical" evidence="24">
    <location>
        <begin position="971"/>
        <end position="991"/>
    </location>
</feature>
<keyword evidence="10" id="KW-1017">Isopeptide bond</keyword>
<dbReference type="InterPro" id="IPR034418">
    <property type="entry name" value="RMB19_RRM1"/>
</dbReference>
<feature type="region of interest" description="Disordered" evidence="23">
    <location>
        <begin position="1494"/>
        <end position="1528"/>
    </location>
</feature>
<dbReference type="FunFam" id="3.30.70.330:FF:000277">
    <property type="entry name" value="RNA binding motif protein 19"/>
    <property type="match status" value="1"/>
</dbReference>
<evidence type="ECO:0000256" key="24">
    <source>
        <dbReference type="SAM" id="Phobius"/>
    </source>
</evidence>
<dbReference type="GO" id="GO:0005730">
    <property type="term" value="C:nucleolus"/>
    <property type="evidence" value="ECO:0007669"/>
    <property type="project" value="UniProtKB-SubCell"/>
</dbReference>
<feature type="transmembrane region" description="Helical" evidence="24">
    <location>
        <begin position="355"/>
        <end position="377"/>
    </location>
</feature>
<dbReference type="CDD" id="cd12564">
    <property type="entry name" value="RRM1_RBM19"/>
    <property type="match status" value="1"/>
</dbReference>
<dbReference type="GO" id="GO:0046323">
    <property type="term" value="P:D-glucose import"/>
    <property type="evidence" value="ECO:0007669"/>
    <property type="project" value="TreeGrafter"/>
</dbReference>
<keyword evidence="15 22" id="KW-0694">RNA-binding</keyword>
<feature type="compositionally biased region" description="Acidic residues" evidence="23">
    <location>
        <begin position="1699"/>
        <end position="1713"/>
    </location>
</feature>
<comment type="function">
    <text evidence="19">Plays a role in embryo pre-implantation development.</text>
</comment>
<feature type="region of interest" description="Disordered" evidence="23">
    <location>
        <begin position="1690"/>
        <end position="1713"/>
    </location>
</feature>
<dbReference type="PRINTS" id="PR00171">
    <property type="entry name" value="SUGRTRNSPORT"/>
</dbReference>
<organism evidence="27 28">
    <name type="scientific">Menidia menidia</name>
    <name type="common">Atlantic silverside</name>
    <dbReference type="NCBI Taxonomy" id="238744"/>
    <lineage>
        <taxon>Eukaryota</taxon>
        <taxon>Metazoa</taxon>
        <taxon>Chordata</taxon>
        <taxon>Craniata</taxon>
        <taxon>Vertebrata</taxon>
        <taxon>Euteleostomi</taxon>
        <taxon>Actinopterygii</taxon>
        <taxon>Neopterygii</taxon>
        <taxon>Teleostei</taxon>
        <taxon>Neoteleostei</taxon>
        <taxon>Acanthomorphata</taxon>
        <taxon>Ovalentaria</taxon>
        <taxon>Atherinomorphae</taxon>
        <taxon>Atheriniformes</taxon>
        <taxon>Atherinopsidae</taxon>
        <taxon>Menidiinae</taxon>
        <taxon>Menidia</taxon>
    </lineage>
</organism>
<dbReference type="NCBIfam" id="TIGR00879">
    <property type="entry name" value="SP"/>
    <property type="match status" value="2"/>
</dbReference>
<keyword evidence="13" id="KW-0677">Repeat</keyword>
<evidence type="ECO:0000256" key="13">
    <source>
        <dbReference type="ARBA" id="ARBA00022737"/>
    </source>
</evidence>
<comment type="subcellular location">
    <subcellularLocation>
        <location evidence="2">Chromosome</location>
    </subcellularLocation>
    <subcellularLocation>
        <location evidence="3">Cytoplasm</location>
    </subcellularLocation>
    <subcellularLocation>
        <location evidence="1">Membrane</location>
        <topology evidence="1">Multi-pass membrane protein</topology>
    </subcellularLocation>
    <subcellularLocation>
        <location evidence="4">Nucleus</location>
        <location evidence="4">Nucleolus</location>
    </subcellularLocation>
    <subcellularLocation>
        <location evidence="5">Nucleus</location>
        <location evidence="5">Nucleoplasm</location>
    </subcellularLocation>
</comment>
<dbReference type="FunFam" id="1.20.1250.20:FF:000029">
    <property type="entry name" value="solute carrier family 2, facilitated glucose transporter member 4"/>
    <property type="match status" value="2"/>
</dbReference>
<evidence type="ECO:0000256" key="12">
    <source>
        <dbReference type="ARBA" id="ARBA00022692"/>
    </source>
</evidence>
<dbReference type="GO" id="GO:0005654">
    <property type="term" value="C:nucleoplasm"/>
    <property type="evidence" value="ECO:0007669"/>
    <property type="project" value="UniProtKB-SubCell"/>
</dbReference>
<sequence length="1941" mass="215629">MPKEHVDEYEPLLIKGKDSKRLRFPNKSLLLAVFASCVGGTFQYGYNISVINAPTRYVQRFINTTWMERYQTNISEDLLTLLWSTIVSMFTLGGLIGVSIGGTLSVKLGRKGTLLTNNAFALTAALLMGLSSTAGLFELLIVGRFLSGINAGIAICVQPLYLGEIAPTSLRGAMGMGTSVFITGGILTGQIMGLKELLGTEDYWPILLSTTFIPAVLQLLILPWFPESPRYLLIDKGDDEGCKKALRQLYGSAHCDGALEDIERERNNLEGFQAKKPWELFADRSLRWQLLTIILLNTAQQLNGINAIYFYADYVFKQSGIPVDKIPYATVGTGACECITALTCGLLIECLGRKVLITGGYILMSICCILFTLTLTFQNASPVFPYLSMACVFAFILSFGLGPGGVTNILTTELFTQTSRPAAFIIAGSVNWLSFFFIGLVFPFIVIGLQQYCFLVFLAVSSLVATYIFFVVPETKNKTFVEIQNEFQSSKKRKLPGRACACTEDSLRANFERNRRGEMPKERVDEYEPLLIKAGKDTKQSKFPNKSLLLAMFGTCIGGTFQCGYNISVINAPTEFVQNFINRTWIERYQTGISQDVLTLLWSTIVSIFTLGGFVAVSIGGTLSVKLGRRGTLLTNNLFSITAALLMGLSSILGLFELLIIGRLLVGINAGIALCVEPMFLGEIAPTALRGAMGMGTSIFLTVGILSGQVMGLREVLGREEQWPILLSTTCVPAFLQLLILPWFPESPRYLLIDKGDEEGCKKALKQLHGSAACDDALEDIQREKSNLVGFKAKKPWELIADRSVRWQLLTIILLNAAQQLNGVNAMYFYADYVFRQSGIPTEKIPYATVGTGACECITALTCGFLVECLGRRVLIAGGYILMSICCVLFTLTLTLQNVSPVFPYLTVACVFAFVLSFGLGPGGVTNILTTELFTQTARPAAFMIAGSVNWLSFFLIGLVFPFIVIGLQQYCFLVFFVVCSSVAIYILLVLPETKNKSFLEIHNEFQSKKKKDRTTATMSRLIVKNLPNGMKEERFRSMFAAFGTVTDCSLKFTKDGKFRKFGFVGFKSEDEANGALKHFDRSFVDTSRVSVEMCKAFGDPTKGKAWSKHSQKAGQDKTPAPAPSDSKNKKKQKKETSSSLGTLEEDQKFREFLSVHQNRSQAPTWANDTSQEKTADPEGERVKSKKKPANEDYLNFDSEQSEDEEEGFDEDEDEAPTKEALKSGLSDMDYLRSKVAHTEETVDTVEDSDEKDEDEEDADCADHPDSAYESSDREKKAKAKPANEDKEQSTMKKNAKQEWTEQTTEFTVKLRGVPFSVKEQQIREFMTPLKPAAIRIGKNESGNRTGYVYVDLRSEEEVEKALKKNKDYIGGRYIEVFRVDAFGGKSKRDRKDKEIDKSFTRTLKEDEEEEDVSESGRLFVRNLPYTCTEEDIKELFARHGPISEVAFPIDNLTKKPKGFAFVTYMVPENAVTALAKLDGHVFQGRMLHLLPSTVKKEKPESLDGGGPGSSSYKRQKDAKNKASSSSSHNWNALFLGTSAVADAIAEKYNTTKSQVLDHESKGSVAVRMALGETQIVQETRQFLLENNVCLDSFSQAAAARSTTVILVKNLPAGVTVSELEELFSPHGSLGRVLLPPSGLTAIVEFLEPTEAKRAFTRLAYSKFHHVPLYLEWAPVGVFVVPKPEQAKPLKEEKKKVEVEEEDETEEEEEEDVPGATLFIKNLNFITTEDRLQETFSKCGKVKSCTISKKKDKSGKMLSMGYGFVQYQTAEAAQKALRQLQHCNIDDHQLELKISERATSKPQGTRKKKQAEKKQTGSKILVRNVPFQASVREIRELFCTFGELKTVRLPKKAAGSGNHRGFGFIDFLTKQDAKKAFAALCHSTHLYGRRLVLEWADGEETVETLRRKTAEHFHVSAKKLRKAEVLEGIMETMETDGGVED</sequence>
<dbReference type="FunFam" id="3.30.70.330:FF:000608">
    <property type="entry name" value="RNA binding motif protein 19"/>
    <property type="match status" value="1"/>
</dbReference>
<evidence type="ECO:0000256" key="19">
    <source>
        <dbReference type="ARBA" id="ARBA00055332"/>
    </source>
</evidence>
<dbReference type="FunFam" id="3.30.70.330:FF:000740">
    <property type="entry name" value="RNA binding motif protein 19"/>
    <property type="match status" value="1"/>
</dbReference>
<dbReference type="PROSITE" id="PS50850">
    <property type="entry name" value="MFS"/>
    <property type="match status" value="2"/>
</dbReference>
<keyword evidence="16 24" id="KW-1133">Transmembrane helix</keyword>
<evidence type="ECO:0000259" key="25">
    <source>
        <dbReference type="PROSITE" id="PS50102"/>
    </source>
</evidence>
<feature type="domain" description="RRM" evidence="25">
    <location>
        <begin position="1604"/>
        <end position="1676"/>
    </location>
</feature>
<feature type="transmembrane region" description="Helical" evidence="24">
    <location>
        <begin position="29"/>
        <end position="46"/>
    </location>
</feature>
<feature type="region of interest" description="Disordered" evidence="23">
    <location>
        <begin position="1100"/>
        <end position="1305"/>
    </location>
</feature>
<comment type="similarity">
    <text evidence="6">Belongs to the RRM MRD1 family.</text>
</comment>
<evidence type="ECO:0000256" key="15">
    <source>
        <dbReference type="ARBA" id="ARBA00022884"/>
    </source>
</evidence>
<dbReference type="FunFam" id="3.30.70.330:FF:000240">
    <property type="entry name" value="RNA binding motif protein 19"/>
    <property type="match status" value="1"/>
</dbReference>
<reference evidence="27" key="1">
    <citation type="submission" date="2021-05" db="EMBL/GenBank/DDBJ databases">
        <authorList>
            <person name="Tigano A."/>
        </authorList>
    </citation>
    <scope>NUCLEOTIDE SEQUENCE</scope>
</reference>
<dbReference type="InterPro" id="IPR000504">
    <property type="entry name" value="RRM_dom"/>
</dbReference>
<evidence type="ECO:0000313" key="28">
    <source>
        <dbReference type="Proteomes" id="UP000677803"/>
    </source>
</evidence>
<feature type="transmembrane region" description="Helical" evidence="24">
    <location>
        <begin position="118"/>
        <end position="137"/>
    </location>
</feature>
<evidence type="ECO:0000256" key="1">
    <source>
        <dbReference type="ARBA" id="ARBA00004141"/>
    </source>
</evidence>
<dbReference type="OrthoDB" id="439639at2759"/>
<feature type="compositionally biased region" description="Basic and acidic residues" evidence="23">
    <location>
        <begin position="1171"/>
        <end position="1183"/>
    </location>
</feature>
<dbReference type="PANTHER" id="PTHR23503:SF1">
    <property type="entry name" value="MAJOR FACILITATOR SUPERFAMILY (MFS) PROFILE DOMAIN-CONTAINING PROTEIN"/>
    <property type="match status" value="1"/>
</dbReference>
<dbReference type="GO" id="GO:0070837">
    <property type="term" value="P:dehydroascorbic acid transport"/>
    <property type="evidence" value="ECO:0007669"/>
    <property type="project" value="TreeGrafter"/>
</dbReference>
<feature type="domain" description="RRM" evidence="25">
    <location>
        <begin position="1307"/>
        <end position="1382"/>
    </location>
</feature>
<dbReference type="GO" id="GO:0055056">
    <property type="term" value="F:D-glucose transmembrane transporter activity"/>
    <property type="evidence" value="ECO:0007669"/>
    <property type="project" value="TreeGrafter"/>
</dbReference>
<evidence type="ECO:0000256" key="10">
    <source>
        <dbReference type="ARBA" id="ARBA00022499"/>
    </source>
</evidence>
<evidence type="ECO:0000256" key="23">
    <source>
        <dbReference type="SAM" id="MobiDB-lite"/>
    </source>
</evidence>
<evidence type="ECO:0000256" key="20">
    <source>
        <dbReference type="ARBA" id="ARBA00070535"/>
    </source>
</evidence>
<feature type="compositionally biased region" description="Acidic residues" evidence="23">
    <location>
        <begin position="1242"/>
        <end position="1260"/>
    </location>
</feature>
<dbReference type="SUPFAM" id="SSF54928">
    <property type="entry name" value="RNA-binding domain, RBD"/>
    <property type="match status" value="4"/>
</dbReference>
<feature type="transmembrane region" description="Helical" evidence="24">
    <location>
        <begin position="173"/>
        <end position="191"/>
    </location>
</feature>
<evidence type="ECO:0000256" key="6">
    <source>
        <dbReference type="ARBA" id="ARBA00008033"/>
    </source>
</evidence>
<proteinExistence type="inferred from homology"/>
<name>A0A8S4B5L5_9TELE</name>
<dbReference type="CDD" id="cd12502">
    <property type="entry name" value="RRM2_RMB19"/>
    <property type="match status" value="1"/>
</dbReference>
<evidence type="ECO:0000256" key="14">
    <source>
        <dbReference type="ARBA" id="ARBA00022843"/>
    </source>
</evidence>
<dbReference type="PANTHER" id="PTHR23503">
    <property type="entry name" value="SOLUTE CARRIER FAMILY 2"/>
    <property type="match status" value="1"/>
</dbReference>
<dbReference type="FunFam" id="3.30.70.330:FF:000813">
    <property type="entry name" value="RNA binding motif protein 19"/>
    <property type="match status" value="1"/>
</dbReference>
<feature type="transmembrane region" description="Helical" evidence="24">
    <location>
        <begin position="874"/>
        <end position="896"/>
    </location>
</feature>
<accession>A0A8S4B5L5</accession>
<evidence type="ECO:0000313" key="27">
    <source>
        <dbReference type="EMBL" id="CAG5922845.1"/>
    </source>
</evidence>
<feature type="compositionally biased region" description="Basic and acidic residues" evidence="23">
    <location>
        <begin position="1230"/>
        <end position="1241"/>
    </location>
</feature>
<evidence type="ECO:0000256" key="17">
    <source>
        <dbReference type="ARBA" id="ARBA00023136"/>
    </source>
</evidence>
<keyword evidence="11" id="KW-0597">Phosphoprotein</keyword>
<feature type="transmembrane region" description="Helical" evidence="24">
    <location>
        <begin position="548"/>
        <end position="567"/>
    </location>
</feature>
<dbReference type="EMBL" id="CAJRST010011112">
    <property type="protein sequence ID" value="CAG5922845.1"/>
    <property type="molecule type" value="Genomic_DNA"/>
</dbReference>
<keyword evidence="28" id="KW-1185">Reference proteome</keyword>
<dbReference type="Pfam" id="PF00076">
    <property type="entry name" value="RRM_1"/>
    <property type="match status" value="6"/>
</dbReference>
<keyword evidence="18" id="KW-0539">Nucleus</keyword>
<feature type="transmembrane region" description="Helical" evidence="24">
    <location>
        <begin position="660"/>
        <end position="680"/>
    </location>
</feature>
<feature type="transmembrane region" description="Helical" evidence="24">
    <location>
        <begin position="143"/>
        <end position="161"/>
    </location>
</feature>
<feature type="transmembrane region" description="Helical" evidence="24">
    <location>
        <begin position="452"/>
        <end position="472"/>
    </location>
</feature>
<evidence type="ECO:0000256" key="9">
    <source>
        <dbReference type="ARBA" id="ARBA00022490"/>
    </source>
</evidence>
<dbReference type="GO" id="GO:0003723">
    <property type="term" value="F:RNA binding"/>
    <property type="evidence" value="ECO:0007669"/>
    <property type="project" value="UniProtKB-UniRule"/>
</dbReference>
<evidence type="ECO:0000256" key="21">
    <source>
        <dbReference type="ARBA" id="ARBA00075692"/>
    </source>
</evidence>
<evidence type="ECO:0000256" key="11">
    <source>
        <dbReference type="ARBA" id="ARBA00022553"/>
    </source>
</evidence>
<evidence type="ECO:0000259" key="26">
    <source>
        <dbReference type="PROSITE" id="PS50850"/>
    </source>
</evidence>
<dbReference type="InterPro" id="IPR034417">
    <property type="entry name" value="RMB19_RRM2"/>
</dbReference>
<dbReference type="Gene3D" id="1.20.1250.20">
    <property type="entry name" value="MFS general substrate transporter like domains"/>
    <property type="match status" value="2"/>
</dbReference>
<evidence type="ECO:0000256" key="3">
    <source>
        <dbReference type="ARBA" id="ARBA00004496"/>
    </source>
</evidence>
<evidence type="ECO:0000256" key="4">
    <source>
        <dbReference type="ARBA" id="ARBA00004604"/>
    </source>
</evidence>
<feature type="domain" description="RRM" evidence="25">
    <location>
        <begin position="1020"/>
        <end position="1097"/>
    </location>
</feature>
<feature type="compositionally biased region" description="Acidic residues" evidence="23">
    <location>
        <begin position="1200"/>
        <end position="1215"/>
    </location>
</feature>
<dbReference type="InterPro" id="IPR034423">
    <property type="entry name" value="RBM19_RRM5"/>
</dbReference>
<comment type="caution">
    <text evidence="27">The sequence shown here is derived from an EMBL/GenBank/DDBJ whole genome shotgun (WGS) entry which is preliminary data.</text>
</comment>
<dbReference type="Gene3D" id="3.30.70.330">
    <property type="match status" value="6"/>
</dbReference>
<dbReference type="PROSITE" id="PS50102">
    <property type="entry name" value="RRM"/>
    <property type="match status" value="6"/>
</dbReference>
<dbReference type="CDD" id="cd12571">
    <property type="entry name" value="RRM6_RBM19"/>
    <property type="match status" value="1"/>
</dbReference>
<dbReference type="InterPro" id="IPR036259">
    <property type="entry name" value="MFS_trans_sf"/>
</dbReference>
<dbReference type="PROSITE" id="PS00217">
    <property type="entry name" value="SUGAR_TRANSPORT_2"/>
    <property type="match status" value="2"/>
</dbReference>
<feature type="compositionally biased region" description="Polar residues" evidence="23">
    <location>
        <begin position="1156"/>
        <end position="1170"/>
    </location>
</feature>
<feature type="domain" description="RRM" evidence="25">
    <location>
        <begin position="1716"/>
        <end position="1797"/>
    </location>
</feature>
<gene>
    <name evidence="27" type="ORF">MMEN_LOCUS10561</name>
</gene>
<dbReference type="CDD" id="cd12569">
    <property type="entry name" value="RRM4_RBM19"/>
    <property type="match status" value="1"/>
</dbReference>
<keyword evidence="17 24" id="KW-0472">Membrane</keyword>
<feature type="transmembrane region" description="Helical" evidence="24">
    <location>
        <begin position="383"/>
        <end position="410"/>
    </location>
</feature>
<dbReference type="GO" id="GO:0005737">
    <property type="term" value="C:cytoplasm"/>
    <property type="evidence" value="ECO:0007669"/>
    <property type="project" value="UniProtKB-SubCell"/>
</dbReference>
<feature type="transmembrane region" description="Helical" evidence="24">
    <location>
        <begin position="692"/>
        <end position="711"/>
    </location>
</feature>